<dbReference type="Proteomes" id="UP000298663">
    <property type="component" value="Unassembled WGS sequence"/>
</dbReference>
<keyword evidence="2" id="KW-1185">Reference proteome</keyword>
<organism evidence="1 2">
    <name type="scientific">Steinernema carpocapsae</name>
    <name type="common">Entomopathogenic nematode</name>
    <dbReference type="NCBI Taxonomy" id="34508"/>
    <lineage>
        <taxon>Eukaryota</taxon>
        <taxon>Metazoa</taxon>
        <taxon>Ecdysozoa</taxon>
        <taxon>Nematoda</taxon>
        <taxon>Chromadorea</taxon>
        <taxon>Rhabditida</taxon>
        <taxon>Tylenchina</taxon>
        <taxon>Panagrolaimomorpha</taxon>
        <taxon>Strongyloidoidea</taxon>
        <taxon>Steinernematidae</taxon>
        <taxon>Steinernema</taxon>
    </lineage>
</organism>
<protein>
    <submittedName>
        <fullName evidence="1">Uncharacterized protein</fullName>
    </submittedName>
</protein>
<reference evidence="1 2" key="1">
    <citation type="journal article" date="2015" name="Genome Biol.">
        <title>Comparative genomics of Steinernema reveals deeply conserved gene regulatory networks.</title>
        <authorList>
            <person name="Dillman A.R."/>
            <person name="Macchietto M."/>
            <person name="Porter C.F."/>
            <person name="Rogers A."/>
            <person name="Williams B."/>
            <person name="Antoshechkin I."/>
            <person name="Lee M.M."/>
            <person name="Goodwin Z."/>
            <person name="Lu X."/>
            <person name="Lewis E.E."/>
            <person name="Goodrich-Blair H."/>
            <person name="Stock S.P."/>
            <person name="Adams B.J."/>
            <person name="Sternberg P.W."/>
            <person name="Mortazavi A."/>
        </authorList>
    </citation>
    <scope>NUCLEOTIDE SEQUENCE [LARGE SCALE GENOMIC DNA]</scope>
    <source>
        <strain evidence="1 2">ALL</strain>
    </source>
</reference>
<accession>A0A4U5NB95</accession>
<reference evidence="1 2" key="2">
    <citation type="journal article" date="2019" name="G3 (Bethesda)">
        <title>Hybrid Assembly of the Genome of the Entomopathogenic Nematode Steinernema carpocapsae Identifies the X-Chromosome.</title>
        <authorList>
            <person name="Serra L."/>
            <person name="Macchietto M."/>
            <person name="Macias-Munoz A."/>
            <person name="McGill C.J."/>
            <person name="Rodriguez I.M."/>
            <person name="Rodriguez B."/>
            <person name="Murad R."/>
            <person name="Mortazavi A."/>
        </authorList>
    </citation>
    <scope>NUCLEOTIDE SEQUENCE [LARGE SCALE GENOMIC DNA]</scope>
    <source>
        <strain evidence="1 2">ALL</strain>
    </source>
</reference>
<dbReference type="EMBL" id="AZBU02000004">
    <property type="protein sequence ID" value="TKR80109.1"/>
    <property type="molecule type" value="Genomic_DNA"/>
</dbReference>
<evidence type="ECO:0000313" key="2">
    <source>
        <dbReference type="Proteomes" id="UP000298663"/>
    </source>
</evidence>
<sequence length="72" mass="8338">MRCVAFNPRLGFFGSPSTCIANHLCLEPLKRLRLIEIPRLNPLHPRIATSWLPILISLTRELRYPWKRCPSG</sequence>
<name>A0A4U5NB95_STECR</name>
<gene>
    <name evidence="1" type="ORF">L596_014237</name>
</gene>
<evidence type="ECO:0000313" key="1">
    <source>
        <dbReference type="EMBL" id="TKR80109.1"/>
    </source>
</evidence>
<comment type="caution">
    <text evidence="1">The sequence shown here is derived from an EMBL/GenBank/DDBJ whole genome shotgun (WGS) entry which is preliminary data.</text>
</comment>
<proteinExistence type="predicted"/>
<dbReference type="AlphaFoldDB" id="A0A4U5NB95"/>